<evidence type="ECO:0000256" key="4">
    <source>
        <dbReference type="PROSITE-ProRule" id="PRU00169"/>
    </source>
</evidence>
<dbReference type="InterPro" id="IPR001610">
    <property type="entry name" value="PAC"/>
</dbReference>
<dbReference type="InterPro" id="IPR000700">
    <property type="entry name" value="PAS-assoc_C"/>
</dbReference>
<dbReference type="InterPro" id="IPR035965">
    <property type="entry name" value="PAS-like_dom_sf"/>
</dbReference>
<feature type="domain" description="Histidine kinase" evidence="5">
    <location>
        <begin position="455"/>
        <end position="673"/>
    </location>
</feature>
<dbReference type="Pfam" id="PF02518">
    <property type="entry name" value="HATPase_c"/>
    <property type="match status" value="1"/>
</dbReference>
<dbReference type="NCBIfam" id="TIGR00229">
    <property type="entry name" value="sensory_box"/>
    <property type="match status" value="2"/>
</dbReference>
<dbReference type="PROSITE" id="PS50113">
    <property type="entry name" value="PAC"/>
    <property type="match status" value="2"/>
</dbReference>
<dbReference type="InterPro" id="IPR013656">
    <property type="entry name" value="PAS_4"/>
</dbReference>
<evidence type="ECO:0000259" key="6">
    <source>
        <dbReference type="PROSITE" id="PS50110"/>
    </source>
</evidence>
<dbReference type="EMBL" id="JAWIIV010000072">
    <property type="protein sequence ID" value="MEC4723727.1"/>
    <property type="molecule type" value="Genomic_DNA"/>
</dbReference>
<keyword evidence="3 4" id="KW-0597">Phosphoprotein</keyword>
<dbReference type="Pfam" id="PF00072">
    <property type="entry name" value="Response_reg"/>
    <property type="match status" value="1"/>
</dbReference>
<comment type="caution">
    <text evidence="8">The sequence shown here is derived from an EMBL/GenBank/DDBJ whole genome shotgun (WGS) entry which is preliminary data.</text>
</comment>
<dbReference type="EC" id="2.7.13.3" evidence="2"/>
<dbReference type="InterPro" id="IPR011006">
    <property type="entry name" value="CheY-like_superfamily"/>
</dbReference>
<dbReference type="Pfam" id="PF08448">
    <property type="entry name" value="PAS_4"/>
    <property type="match status" value="2"/>
</dbReference>
<dbReference type="SMART" id="SM00086">
    <property type="entry name" value="PAC"/>
    <property type="match status" value="3"/>
</dbReference>
<dbReference type="InterPro" id="IPR003594">
    <property type="entry name" value="HATPase_dom"/>
</dbReference>
<dbReference type="SMART" id="SM00448">
    <property type="entry name" value="REC"/>
    <property type="match status" value="1"/>
</dbReference>
<dbReference type="InterPro" id="IPR005467">
    <property type="entry name" value="His_kinase_dom"/>
</dbReference>
<dbReference type="CDD" id="cd00082">
    <property type="entry name" value="HisKA"/>
    <property type="match status" value="1"/>
</dbReference>
<dbReference type="SMART" id="SM00091">
    <property type="entry name" value="PAS"/>
    <property type="match status" value="2"/>
</dbReference>
<protein>
    <recommendedName>
        <fullName evidence="2">histidine kinase</fullName>
        <ecNumber evidence="2">2.7.13.3</ecNumber>
    </recommendedName>
</protein>
<dbReference type="SUPFAM" id="SSF52172">
    <property type="entry name" value="CheY-like"/>
    <property type="match status" value="1"/>
</dbReference>
<feature type="domain" description="PAC" evidence="7">
    <location>
        <begin position="378"/>
        <end position="430"/>
    </location>
</feature>
<dbReference type="InterPro" id="IPR003661">
    <property type="entry name" value="HisK_dim/P_dom"/>
</dbReference>
<organism evidence="8 9">
    <name type="scientific">Noviherbaspirillum album</name>
    <dbReference type="NCBI Taxonomy" id="3080276"/>
    <lineage>
        <taxon>Bacteria</taxon>
        <taxon>Pseudomonadati</taxon>
        <taxon>Pseudomonadota</taxon>
        <taxon>Betaproteobacteria</taxon>
        <taxon>Burkholderiales</taxon>
        <taxon>Oxalobacteraceae</taxon>
        <taxon>Noviherbaspirillum</taxon>
    </lineage>
</organism>
<dbReference type="Pfam" id="PF08447">
    <property type="entry name" value="PAS_3"/>
    <property type="match status" value="1"/>
</dbReference>
<dbReference type="SUPFAM" id="SSF47384">
    <property type="entry name" value="Homodimeric domain of signal transducing histidine kinase"/>
    <property type="match status" value="1"/>
</dbReference>
<feature type="domain" description="PAC" evidence="7">
    <location>
        <begin position="246"/>
        <end position="298"/>
    </location>
</feature>
<dbReference type="InterPro" id="IPR013655">
    <property type="entry name" value="PAS_fold_3"/>
</dbReference>
<evidence type="ECO:0000313" key="8">
    <source>
        <dbReference type="EMBL" id="MEC4723727.1"/>
    </source>
</evidence>
<dbReference type="PROSITE" id="PS50110">
    <property type="entry name" value="RESPONSE_REGULATORY"/>
    <property type="match status" value="1"/>
</dbReference>
<dbReference type="InterPro" id="IPR000014">
    <property type="entry name" value="PAS"/>
</dbReference>
<dbReference type="InterPro" id="IPR004358">
    <property type="entry name" value="Sig_transdc_His_kin-like_C"/>
</dbReference>
<evidence type="ECO:0000259" key="5">
    <source>
        <dbReference type="PROSITE" id="PS50109"/>
    </source>
</evidence>
<dbReference type="RefSeq" id="WP_326510330.1">
    <property type="nucleotide sequence ID" value="NZ_JAWIIV010000072.1"/>
</dbReference>
<dbReference type="SMART" id="SM00388">
    <property type="entry name" value="HisKA"/>
    <property type="match status" value="1"/>
</dbReference>
<comment type="catalytic activity">
    <reaction evidence="1">
        <text>ATP + protein L-histidine = ADP + protein N-phospho-L-histidine.</text>
        <dbReference type="EC" id="2.7.13.3"/>
    </reaction>
</comment>
<evidence type="ECO:0000313" key="9">
    <source>
        <dbReference type="Proteomes" id="UP001352263"/>
    </source>
</evidence>
<dbReference type="CDD" id="cd00130">
    <property type="entry name" value="PAS"/>
    <property type="match status" value="2"/>
</dbReference>
<reference evidence="8 9" key="1">
    <citation type="submission" date="2023-10" db="EMBL/GenBank/DDBJ databases">
        <title>Noviherbaspirillum sp. CPCC 100848 genome assembly.</title>
        <authorList>
            <person name="Li X.Y."/>
            <person name="Fang X.M."/>
        </authorList>
    </citation>
    <scope>NUCLEOTIDE SEQUENCE [LARGE SCALE GENOMIC DNA]</scope>
    <source>
        <strain evidence="8 9">CPCC 100848</strain>
    </source>
</reference>
<dbReference type="PANTHER" id="PTHR43547:SF2">
    <property type="entry name" value="HYBRID SIGNAL TRANSDUCTION HISTIDINE KINASE C"/>
    <property type="match status" value="1"/>
</dbReference>
<dbReference type="PANTHER" id="PTHR43547">
    <property type="entry name" value="TWO-COMPONENT HISTIDINE KINASE"/>
    <property type="match status" value="1"/>
</dbReference>
<name>A0ABU6JJ65_9BURK</name>
<dbReference type="SUPFAM" id="SSF55874">
    <property type="entry name" value="ATPase domain of HSP90 chaperone/DNA topoisomerase II/histidine kinase"/>
    <property type="match status" value="1"/>
</dbReference>
<sequence>MAETLPDCLFLANGGAMGSKIAGHDWSLHPLGTPNSWSPAFRTALSMVLNSGFPSYVIWGKEFFVFYNDAYVPILGSRAALGQGRLLAELWPEVAETACSIAQRAFAGETTYFEDMPFLVNRHGYPEQTYFTFSYSPIRDEHGVIQGVLGTVFETTEKVIALAKYKESEERYRLSLEASGNIGTWTVDPETKLTTVDELFARAFEVDTAVARAGKQIEHFTDKIHPDDRPHVLSAVAHSMETEEPYEIEYRIPQQSGEVRWVTAKGKMFEDATTGKRRFAGVAVDITERKKIEEKLRDTQAWLAAVFEILPVGVAVVDVNGKVELSNQEMHRYLPTRIQPSLDEARHSRWCAYHADGRLYAREEFPGARALHGERVVPGIEMRYTQDDGAQIWTQVAAVPIRDDQGRITGQVAVVTNVDTFKRTEEALRLSEEKYRTLFNDMAKSNRHLNEFLAVLAHELRNPLAPILTGLELMRMRPDSSETVARVREMIERQANQMVHLIDDLLDIARVTNGKIEIKKKLVDVNSIALSAVETSLPTIEGSHHELNMGLSETPLLIHADFTRIAQVIGNLLTNAAKYTPKGGKIKLLVSQDADQAIISVQDNGIGLPSESLESVFEMFSQVQNDMERSQGGLGIGLALVRNLVHLHDGTVSATSEGTGKGSTFIVRLPLAEIEVPSENAIAPSQASELASRPLRILVVDDNGDAAQSLTILLKAYGHDVRMAHEGIEALEIASQFQPEVVFLDIGLPGMTGYAVARRLREIEGLKNTRLVAVTGWGAETDRAHSREAGFDRHFTKPLSPAAVVEALNKIR</sequence>
<dbReference type="Gene3D" id="3.30.450.20">
    <property type="entry name" value="PAS domain"/>
    <property type="match status" value="3"/>
</dbReference>
<gene>
    <name evidence="8" type="ORF">RY831_31890</name>
</gene>
<dbReference type="Proteomes" id="UP001352263">
    <property type="component" value="Unassembled WGS sequence"/>
</dbReference>
<accession>A0ABU6JJ65</accession>
<proteinExistence type="predicted"/>
<keyword evidence="9" id="KW-1185">Reference proteome</keyword>
<dbReference type="SMART" id="SM00387">
    <property type="entry name" value="HATPase_c"/>
    <property type="match status" value="1"/>
</dbReference>
<feature type="modified residue" description="4-aspartylphosphate" evidence="4">
    <location>
        <position position="745"/>
    </location>
</feature>
<dbReference type="PRINTS" id="PR00344">
    <property type="entry name" value="BCTRLSENSOR"/>
</dbReference>
<dbReference type="CDD" id="cd17580">
    <property type="entry name" value="REC_2_DhkD-like"/>
    <property type="match status" value="1"/>
</dbReference>
<feature type="domain" description="Response regulatory" evidence="6">
    <location>
        <begin position="696"/>
        <end position="812"/>
    </location>
</feature>
<dbReference type="PROSITE" id="PS50109">
    <property type="entry name" value="HIS_KIN"/>
    <property type="match status" value="1"/>
</dbReference>
<evidence type="ECO:0000259" key="7">
    <source>
        <dbReference type="PROSITE" id="PS50113"/>
    </source>
</evidence>
<evidence type="ECO:0000256" key="3">
    <source>
        <dbReference type="ARBA" id="ARBA00022553"/>
    </source>
</evidence>
<dbReference type="Gene3D" id="1.10.287.130">
    <property type="match status" value="1"/>
</dbReference>
<dbReference type="InterPro" id="IPR036890">
    <property type="entry name" value="HATPase_C_sf"/>
</dbReference>
<dbReference type="Gene3D" id="3.40.50.2300">
    <property type="match status" value="1"/>
</dbReference>
<dbReference type="InterPro" id="IPR001789">
    <property type="entry name" value="Sig_transdc_resp-reg_receiver"/>
</dbReference>
<evidence type="ECO:0000256" key="2">
    <source>
        <dbReference type="ARBA" id="ARBA00012438"/>
    </source>
</evidence>
<dbReference type="Gene3D" id="3.30.565.10">
    <property type="entry name" value="Histidine kinase-like ATPase, C-terminal domain"/>
    <property type="match status" value="1"/>
</dbReference>
<evidence type="ECO:0000256" key="1">
    <source>
        <dbReference type="ARBA" id="ARBA00000085"/>
    </source>
</evidence>
<dbReference type="Pfam" id="PF00512">
    <property type="entry name" value="HisKA"/>
    <property type="match status" value="1"/>
</dbReference>
<dbReference type="SUPFAM" id="SSF55785">
    <property type="entry name" value="PYP-like sensor domain (PAS domain)"/>
    <property type="match status" value="3"/>
</dbReference>
<dbReference type="InterPro" id="IPR036097">
    <property type="entry name" value="HisK_dim/P_sf"/>
</dbReference>